<dbReference type="EC" id="2.7.1.130" evidence="2"/>
<dbReference type="GO" id="GO:0016020">
    <property type="term" value="C:membrane"/>
    <property type="evidence" value="ECO:0007669"/>
    <property type="project" value="GOC"/>
</dbReference>
<evidence type="ECO:0000256" key="3">
    <source>
        <dbReference type="ARBA" id="ARBA00022516"/>
    </source>
</evidence>
<name>A0AAP0NAH2_LIQFO</name>
<keyword evidence="9" id="KW-0443">Lipid metabolism</keyword>
<keyword evidence="8" id="KW-0067">ATP-binding</keyword>
<keyword evidence="6" id="KW-0547">Nucleotide-binding</keyword>
<dbReference type="Proteomes" id="UP001415857">
    <property type="component" value="Unassembled WGS sequence"/>
</dbReference>
<reference evidence="10 11" key="1">
    <citation type="journal article" date="2024" name="Plant J.">
        <title>Genome sequences and population genomics reveal climatic adaptation and genomic divergence between two closely related sweetgum species.</title>
        <authorList>
            <person name="Xu W.Q."/>
            <person name="Ren C.Q."/>
            <person name="Zhang X.Y."/>
            <person name="Comes H.P."/>
            <person name="Liu X.H."/>
            <person name="Li Y.G."/>
            <person name="Kettle C.J."/>
            <person name="Jalonen R."/>
            <person name="Gaisberger H."/>
            <person name="Ma Y.Z."/>
            <person name="Qiu Y.X."/>
        </authorList>
    </citation>
    <scope>NUCLEOTIDE SEQUENCE [LARGE SCALE GENOMIC DNA]</scope>
    <source>
        <strain evidence="10">Hangzhou</strain>
    </source>
</reference>
<protein>
    <recommendedName>
        <fullName evidence="2">tetraacyldisaccharide 4'-kinase</fullName>
        <ecNumber evidence="2">2.7.1.130</ecNumber>
    </recommendedName>
</protein>
<dbReference type="GO" id="GO:0009029">
    <property type="term" value="F:lipid-A 4'-kinase activity"/>
    <property type="evidence" value="ECO:0007669"/>
    <property type="project" value="UniProtKB-EC"/>
</dbReference>
<keyword evidence="3" id="KW-0444">Lipid biosynthesis</keyword>
<organism evidence="10 11">
    <name type="scientific">Liquidambar formosana</name>
    <name type="common">Formosan gum</name>
    <dbReference type="NCBI Taxonomy" id="63359"/>
    <lineage>
        <taxon>Eukaryota</taxon>
        <taxon>Viridiplantae</taxon>
        <taxon>Streptophyta</taxon>
        <taxon>Embryophyta</taxon>
        <taxon>Tracheophyta</taxon>
        <taxon>Spermatophyta</taxon>
        <taxon>Magnoliopsida</taxon>
        <taxon>eudicotyledons</taxon>
        <taxon>Gunneridae</taxon>
        <taxon>Pentapetalae</taxon>
        <taxon>Saxifragales</taxon>
        <taxon>Altingiaceae</taxon>
        <taxon>Liquidambar</taxon>
    </lineage>
</organism>
<comment type="pathway">
    <text evidence="1">Glycolipid biosynthesis; lipid IV(A) biosynthesis; lipid IV(A) from (3R)-3-hydroxytetradecanoyl-[acyl-carrier-protein] and UDP-N-acetyl-alpha-D-glucosamine: step 6/6.</text>
</comment>
<evidence type="ECO:0000256" key="4">
    <source>
        <dbReference type="ARBA" id="ARBA00022556"/>
    </source>
</evidence>
<keyword evidence="5" id="KW-0808">Transferase</keyword>
<sequence>MVEFIAFWFANSGISPLILTRGYAGGDEADMLRRHLIGTSAKIAVGANRAATAACFLERYGYVDPHGGTCFERLCVDQKVGIDLNSDKIVAAILDDGMQHLSLVA</sequence>
<comment type="caution">
    <text evidence="10">The sequence shown here is derived from an EMBL/GenBank/DDBJ whole genome shotgun (WGS) entry which is preliminary data.</text>
</comment>
<dbReference type="EMBL" id="JBBPBK010000015">
    <property type="protein sequence ID" value="KAK9269597.1"/>
    <property type="molecule type" value="Genomic_DNA"/>
</dbReference>
<keyword evidence="11" id="KW-1185">Reference proteome</keyword>
<gene>
    <name evidence="10" type="ORF">L1049_001373</name>
</gene>
<evidence type="ECO:0000313" key="11">
    <source>
        <dbReference type="Proteomes" id="UP001415857"/>
    </source>
</evidence>
<accession>A0AAP0NAH2</accession>
<dbReference type="PANTHER" id="PTHR42724:SF1">
    <property type="entry name" value="TETRAACYLDISACCHARIDE 4'-KINASE, MITOCHONDRIAL-RELATED"/>
    <property type="match status" value="1"/>
</dbReference>
<evidence type="ECO:0000256" key="7">
    <source>
        <dbReference type="ARBA" id="ARBA00022777"/>
    </source>
</evidence>
<evidence type="ECO:0000313" key="10">
    <source>
        <dbReference type="EMBL" id="KAK9269597.1"/>
    </source>
</evidence>
<evidence type="ECO:0000256" key="1">
    <source>
        <dbReference type="ARBA" id="ARBA00004870"/>
    </source>
</evidence>
<evidence type="ECO:0000256" key="5">
    <source>
        <dbReference type="ARBA" id="ARBA00022679"/>
    </source>
</evidence>
<keyword evidence="4" id="KW-0441">Lipid A biosynthesis</keyword>
<dbReference type="InterPro" id="IPR003758">
    <property type="entry name" value="LpxK"/>
</dbReference>
<evidence type="ECO:0000256" key="2">
    <source>
        <dbReference type="ARBA" id="ARBA00012071"/>
    </source>
</evidence>
<proteinExistence type="predicted"/>
<keyword evidence="7" id="KW-0418">Kinase</keyword>
<dbReference type="GO" id="GO:0005524">
    <property type="term" value="F:ATP binding"/>
    <property type="evidence" value="ECO:0007669"/>
    <property type="project" value="UniProtKB-KW"/>
</dbReference>
<dbReference type="GO" id="GO:0009245">
    <property type="term" value="P:lipid A biosynthetic process"/>
    <property type="evidence" value="ECO:0007669"/>
    <property type="project" value="UniProtKB-KW"/>
</dbReference>
<dbReference type="AlphaFoldDB" id="A0AAP0NAH2"/>
<evidence type="ECO:0000256" key="6">
    <source>
        <dbReference type="ARBA" id="ARBA00022741"/>
    </source>
</evidence>
<evidence type="ECO:0000256" key="8">
    <source>
        <dbReference type="ARBA" id="ARBA00022840"/>
    </source>
</evidence>
<evidence type="ECO:0000256" key="9">
    <source>
        <dbReference type="ARBA" id="ARBA00023098"/>
    </source>
</evidence>
<dbReference type="PANTHER" id="PTHR42724">
    <property type="entry name" value="TETRAACYLDISACCHARIDE 4'-KINASE"/>
    <property type="match status" value="1"/>
</dbReference>